<reference evidence="2 3" key="1">
    <citation type="journal article" date="2007" name="Nature">
        <title>Evolution of genes and genomes on the Drosophila phylogeny.</title>
        <authorList>
            <consortium name="Drosophila 12 Genomes Consortium"/>
            <person name="Clark A.G."/>
            <person name="Eisen M.B."/>
            <person name="Smith D.R."/>
            <person name="Bergman C.M."/>
            <person name="Oliver B."/>
            <person name="Markow T.A."/>
            <person name="Kaufman T.C."/>
            <person name="Kellis M."/>
            <person name="Gelbart W."/>
            <person name="Iyer V.N."/>
            <person name="Pollard D.A."/>
            <person name="Sackton T.B."/>
            <person name="Larracuente A.M."/>
            <person name="Singh N.D."/>
            <person name="Abad J.P."/>
            <person name="Abt D.N."/>
            <person name="Adryan B."/>
            <person name="Aguade M."/>
            <person name="Akashi H."/>
            <person name="Anderson W.W."/>
            <person name="Aquadro C.F."/>
            <person name="Ardell D.H."/>
            <person name="Arguello R."/>
            <person name="Artieri C.G."/>
            <person name="Barbash D.A."/>
            <person name="Barker D."/>
            <person name="Barsanti P."/>
            <person name="Batterham P."/>
            <person name="Batzoglou S."/>
            <person name="Begun D."/>
            <person name="Bhutkar A."/>
            <person name="Blanco E."/>
            <person name="Bosak S.A."/>
            <person name="Bradley R.K."/>
            <person name="Brand A.D."/>
            <person name="Brent M.R."/>
            <person name="Brooks A.N."/>
            <person name="Brown R.H."/>
            <person name="Butlin R.K."/>
            <person name="Caggese C."/>
            <person name="Calvi B.R."/>
            <person name="Bernardo de Carvalho A."/>
            <person name="Caspi A."/>
            <person name="Castrezana S."/>
            <person name="Celniker S.E."/>
            <person name="Chang J.L."/>
            <person name="Chapple C."/>
            <person name="Chatterji S."/>
            <person name="Chinwalla A."/>
            <person name="Civetta A."/>
            <person name="Clifton S.W."/>
            <person name="Comeron J.M."/>
            <person name="Costello J.C."/>
            <person name="Coyne J.A."/>
            <person name="Daub J."/>
            <person name="David R.G."/>
            <person name="Delcher A.L."/>
            <person name="Delehaunty K."/>
            <person name="Do C.B."/>
            <person name="Ebling H."/>
            <person name="Edwards K."/>
            <person name="Eickbush T."/>
            <person name="Evans J.D."/>
            <person name="Filipski A."/>
            <person name="Findeiss S."/>
            <person name="Freyhult E."/>
            <person name="Fulton L."/>
            <person name="Fulton R."/>
            <person name="Garcia A.C."/>
            <person name="Gardiner A."/>
            <person name="Garfield D.A."/>
            <person name="Garvin B.E."/>
            <person name="Gibson G."/>
            <person name="Gilbert D."/>
            <person name="Gnerre S."/>
            <person name="Godfrey J."/>
            <person name="Good R."/>
            <person name="Gotea V."/>
            <person name="Gravely B."/>
            <person name="Greenberg A.J."/>
            <person name="Griffiths-Jones S."/>
            <person name="Gross S."/>
            <person name="Guigo R."/>
            <person name="Gustafson E.A."/>
            <person name="Haerty W."/>
            <person name="Hahn M.W."/>
            <person name="Halligan D.L."/>
            <person name="Halpern A.L."/>
            <person name="Halter G.M."/>
            <person name="Han M.V."/>
            <person name="Heger A."/>
            <person name="Hillier L."/>
            <person name="Hinrichs A.S."/>
            <person name="Holmes I."/>
            <person name="Hoskins R.A."/>
            <person name="Hubisz M.J."/>
            <person name="Hultmark D."/>
            <person name="Huntley M.A."/>
            <person name="Jaffe D.B."/>
            <person name="Jagadeeshan S."/>
            <person name="Jeck W.R."/>
            <person name="Johnson J."/>
            <person name="Jones C.D."/>
            <person name="Jordan W.C."/>
            <person name="Karpen G.H."/>
            <person name="Kataoka E."/>
            <person name="Keightley P.D."/>
            <person name="Kheradpour P."/>
            <person name="Kirkness E.F."/>
            <person name="Koerich L.B."/>
            <person name="Kristiansen K."/>
            <person name="Kudrna D."/>
            <person name="Kulathinal R.J."/>
            <person name="Kumar S."/>
            <person name="Kwok R."/>
            <person name="Lander E."/>
            <person name="Langley C.H."/>
            <person name="Lapoint R."/>
            <person name="Lazzaro B.P."/>
            <person name="Lee S.J."/>
            <person name="Levesque L."/>
            <person name="Li R."/>
            <person name="Lin C.F."/>
            <person name="Lin M.F."/>
            <person name="Lindblad-Toh K."/>
            <person name="Llopart A."/>
            <person name="Long M."/>
            <person name="Low L."/>
            <person name="Lozovsky E."/>
            <person name="Lu J."/>
            <person name="Luo M."/>
            <person name="Machado C.A."/>
            <person name="Makalowski W."/>
            <person name="Marzo M."/>
            <person name="Matsuda M."/>
            <person name="Matzkin L."/>
            <person name="McAllister B."/>
            <person name="McBride C.S."/>
            <person name="McKernan B."/>
            <person name="McKernan K."/>
            <person name="Mendez-Lago M."/>
            <person name="Minx P."/>
            <person name="Mollenhauer M.U."/>
            <person name="Montooth K."/>
            <person name="Mount S.M."/>
            <person name="Mu X."/>
            <person name="Myers E."/>
            <person name="Negre B."/>
            <person name="Newfeld S."/>
            <person name="Nielsen R."/>
            <person name="Noor M.A."/>
            <person name="O'Grady P."/>
            <person name="Pachter L."/>
            <person name="Papaceit M."/>
            <person name="Parisi M.J."/>
            <person name="Parisi M."/>
            <person name="Parts L."/>
            <person name="Pedersen J.S."/>
            <person name="Pesole G."/>
            <person name="Phillippy A.M."/>
            <person name="Ponting C.P."/>
            <person name="Pop M."/>
            <person name="Porcelli D."/>
            <person name="Powell J.R."/>
            <person name="Prohaska S."/>
            <person name="Pruitt K."/>
            <person name="Puig M."/>
            <person name="Quesneville H."/>
            <person name="Ram K.R."/>
            <person name="Rand D."/>
            <person name="Rasmussen M.D."/>
            <person name="Reed L.K."/>
            <person name="Reenan R."/>
            <person name="Reily A."/>
            <person name="Remington K.A."/>
            <person name="Rieger T.T."/>
            <person name="Ritchie M.G."/>
            <person name="Robin C."/>
            <person name="Rogers Y.H."/>
            <person name="Rohde C."/>
            <person name="Rozas J."/>
            <person name="Rubenfield M.J."/>
            <person name="Ruiz A."/>
            <person name="Russo S."/>
            <person name="Salzberg S.L."/>
            <person name="Sanchez-Gracia A."/>
            <person name="Saranga D.J."/>
            <person name="Sato H."/>
            <person name="Schaeffer S.W."/>
            <person name="Schatz M.C."/>
            <person name="Schlenke T."/>
            <person name="Schwartz R."/>
            <person name="Segarra C."/>
            <person name="Singh R.S."/>
            <person name="Sirot L."/>
            <person name="Sirota M."/>
            <person name="Sisneros N.B."/>
            <person name="Smith C.D."/>
            <person name="Smith T.F."/>
            <person name="Spieth J."/>
            <person name="Stage D.E."/>
            <person name="Stark A."/>
            <person name="Stephan W."/>
            <person name="Strausberg R.L."/>
            <person name="Strempel S."/>
            <person name="Sturgill D."/>
            <person name="Sutton G."/>
            <person name="Sutton G.G."/>
            <person name="Tao W."/>
            <person name="Teichmann S."/>
            <person name="Tobari Y.N."/>
            <person name="Tomimura Y."/>
            <person name="Tsolas J.M."/>
            <person name="Valente V.L."/>
            <person name="Venter E."/>
            <person name="Venter J.C."/>
            <person name="Vicario S."/>
            <person name="Vieira F.G."/>
            <person name="Vilella A.J."/>
            <person name="Villasante A."/>
            <person name="Walenz B."/>
            <person name="Wang J."/>
            <person name="Wasserman M."/>
            <person name="Watts T."/>
            <person name="Wilson D."/>
            <person name="Wilson R.K."/>
            <person name="Wing R.A."/>
            <person name="Wolfner M.F."/>
            <person name="Wong A."/>
            <person name="Wong G.K."/>
            <person name="Wu C.I."/>
            <person name="Wu G."/>
            <person name="Yamamoto D."/>
            <person name="Yang H.P."/>
            <person name="Yang S.P."/>
            <person name="Yorke J.A."/>
            <person name="Yoshida K."/>
            <person name="Zdobnov E."/>
            <person name="Zhang P."/>
            <person name="Zhang Y."/>
            <person name="Zimin A.V."/>
            <person name="Baldwin J."/>
            <person name="Abdouelleil A."/>
            <person name="Abdulkadir J."/>
            <person name="Abebe A."/>
            <person name="Abera B."/>
            <person name="Abreu J."/>
            <person name="Acer S.C."/>
            <person name="Aftuck L."/>
            <person name="Alexander A."/>
            <person name="An P."/>
            <person name="Anderson E."/>
            <person name="Anderson S."/>
            <person name="Arachi H."/>
            <person name="Azer M."/>
            <person name="Bachantsang P."/>
            <person name="Barry A."/>
            <person name="Bayul T."/>
            <person name="Berlin A."/>
            <person name="Bessette D."/>
            <person name="Bloom T."/>
            <person name="Blye J."/>
            <person name="Boguslavskiy L."/>
            <person name="Bonnet C."/>
            <person name="Boukhgalter B."/>
            <person name="Bourzgui I."/>
            <person name="Brown A."/>
            <person name="Cahill P."/>
            <person name="Channer S."/>
            <person name="Cheshatsang Y."/>
            <person name="Chuda L."/>
            <person name="Citroen M."/>
            <person name="Collymore A."/>
            <person name="Cooke P."/>
            <person name="Costello M."/>
            <person name="D'Aco K."/>
            <person name="Daza R."/>
            <person name="De Haan G."/>
            <person name="DeGray S."/>
            <person name="DeMaso C."/>
            <person name="Dhargay N."/>
            <person name="Dooley K."/>
            <person name="Dooley E."/>
            <person name="Doricent M."/>
            <person name="Dorje P."/>
            <person name="Dorjee K."/>
            <person name="Dupes A."/>
            <person name="Elong R."/>
            <person name="Falk J."/>
            <person name="Farina A."/>
            <person name="Faro S."/>
            <person name="Ferguson D."/>
            <person name="Fisher S."/>
            <person name="Foley C.D."/>
            <person name="Franke A."/>
            <person name="Friedrich D."/>
            <person name="Gadbois L."/>
            <person name="Gearin G."/>
            <person name="Gearin C.R."/>
            <person name="Giannoukos G."/>
            <person name="Goode T."/>
            <person name="Graham J."/>
            <person name="Grandbois E."/>
            <person name="Grewal S."/>
            <person name="Gyaltsen K."/>
            <person name="Hafez N."/>
            <person name="Hagos B."/>
            <person name="Hall J."/>
            <person name="Henson C."/>
            <person name="Hollinger A."/>
            <person name="Honan T."/>
            <person name="Huard M.D."/>
            <person name="Hughes L."/>
            <person name="Hurhula B."/>
            <person name="Husby M.E."/>
            <person name="Kamat A."/>
            <person name="Kanga B."/>
            <person name="Kashin S."/>
            <person name="Khazanovich D."/>
            <person name="Kisner P."/>
            <person name="Lance K."/>
            <person name="Lara M."/>
            <person name="Lee W."/>
            <person name="Lennon N."/>
            <person name="Letendre F."/>
            <person name="LeVine R."/>
            <person name="Lipovsky A."/>
            <person name="Liu X."/>
            <person name="Liu J."/>
            <person name="Liu S."/>
            <person name="Lokyitsang T."/>
            <person name="Lokyitsang Y."/>
            <person name="Lubonja R."/>
            <person name="Lui A."/>
            <person name="MacDonald P."/>
            <person name="Magnisalis V."/>
            <person name="Maru K."/>
            <person name="Matthews C."/>
            <person name="McCusker W."/>
            <person name="McDonough S."/>
            <person name="Mehta T."/>
            <person name="Meldrim J."/>
            <person name="Meneus L."/>
            <person name="Mihai O."/>
            <person name="Mihalev A."/>
            <person name="Mihova T."/>
            <person name="Mittelman R."/>
            <person name="Mlenga V."/>
            <person name="Montmayeur A."/>
            <person name="Mulrain L."/>
            <person name="Navidi A."/>
            <person name="Naylor J."/>
            <person name="Negash T."/>
            <person name="Nguyen T."/>
            <person name="Nguyen N."/>
            <person name="Nicol R."/>
            <person name="Norbu C."/>
            <person name="Norbu N."/>
            <person name="Novod N."/>
            <person name="O'Neill B."/>
            <person name="Osman S."/>
            <person name="Markiewicz E."/>
            <person name="Oyono O.L."/>
            <person name="Patti C."/>
            <person name="Phunkhang P."/>
            <person name="Pierre F."/>
            <person name="Priest M."/>
            <person name="Raghuraman S."/>
            <person name="Rege F."/>
            <person name="Reyes R."/>
            <person name="Rise C."/>
            <person name="Rogov P."/>
            <person name="Ross K."/>
            <person name="Ryan E."/>
            <person name="Settipalli S."/>
            <person name="Shea T."/>
            <person name="Sherpa N."/>
            <person name="Shi L."/>
            <person name="Shih D."/>
            <person name="Sparrow T."/>
            <person name="Spaulding J."/>
            <person name="Stalker J."/>
            <person name="Stange-Thomann N."/>
            <person name="Stavropoulos S."/>
            <person name="Stone C."/>
            <person name="Strader C."/>
            <person name="Tesfaye S."/>
            <person name="Thomson T."/>
            <person name="Thoulutsang Y."/>
            <person name="Thoulutsang D."/>
            <person name="Topham K."/>
            <person name="Topping I."/>
            <person name="Tsamla T."/>
            <person name="Vassiliev H."/>
            <person name="Vo A."/>
            <person name="Wangchuk T."/>
            <person name="Wangdi T."/>
            <person name="Weiand M."/>
            <person name="Wilkinson J."/>
            <person name="Wilson A."/>
            <person name="Yadav S."/>
            <person name="Young G."/>
            <person name="Yu Q."/>
            <person name="Zembek L."/>
            <person name="Zhong D."/>
            <person name="Zimmer A."/>
            <person name="Zwirko Z."/>
            <person name="Jaffe D.B."/>
            <person name="Alvarez P."/>
            <person name="Brockman W."/>
            <person name="Butler J."/>
            <person name="Chin C."/>
            <person name="Gnerre S."/>
            <person name="Grabherr M."/>
            <person name="Kleber M."/>
            <person name="Mauceli E."/>
            <person name="MacCallum I."/>
        </authorList>
    </citation>
    <scope>NUCLEOTIDE SEQUENCE [LARGE SCALE GENOMIC DNA]</scope>
    <source>
        <strain evidence="3">Tucson 14024-0371.13</strain>
    </source>
</reference>
<keyword evidence="3" id="KW-1185">Reference proteome</keyword>
<evidence type="ECO:0000313" key="2">
    <source>
        <dbReference type="EMBL" id="KPU73695.1"/>
    </source>
</evidence>
<dbReference type="InParanoid" id="A0A0P8XFJ7"/>
<dbReference type="OrthoDB" id="8062551at2759"/>
<accession>A0A0P8XFJ7</accession>
<organism evidence="2 3">
    <name type="scientific">Drosophila ananassae</name>
    <name type="common">Fruit fly</name>
    <dbReference type="NCBI Taxonomy" id="7217"/>
    <lineage>
        <taxon>Eukaryota</taxon>
        <taxon>Metazoa</taxon>
        <taxon>Ecdysozoa</taxon>
        <taxon>Arthropoda</taxon>
        <taxon>Hexapoda</taxon>
        <taxon>Insecta</taxon>
        <taxon>Pterygota</taxon>
        <taxon>Neoptera</taxon>
        <taxon>Endopterygota</taxon>
        <taxon>Diptera</taxon>
        <taxon>Brachycera</taxon>
        <taxon>Muscomorpha</taxon>
        <taxon>Ephydroidea</taxon>
        <taxon>Drosophilidae</taxon>
        <taxon>Drosophila</taxon>
        <taxon>Sophophora</taxon>
    </lineage>
</organism>
<keyword evidence="1" id="KW-0812">Transmembrane</keyword>
<dbReference type="AlphaFoldDB" id="A0A0P8XFJ7"/>
<feature type="transmembrane region" description="Helical" evidence="1">
    <location>
        <begin position="6"/>
        <end position="26"/>
    </location>
</feature>
<feature type="transmembrane region" description="Helical" evidence="1">
    <location>
        <begin position="104"/>
        <end position="126"/>
    </location>
</feature>
<evidence type="ECO:0000256" key="1">
    <source>
        <dbReference type="SAM" id="Phobius"/>
    </source>
</evidence>
<dbReference type="STRING" id="7217.A0A0P8XFJ7"/>
<keyword evidence="1" id="KW-1133">Transmembrane helix</keyword>
<gene>
    <name evidence="2" type="primary">Dana\GF27661</name>
    <name evidence="2" type="ORF">GF27661</name>
</gene>
<evidence type="ECO:0000313" key="3">
    <source>
        <dbReference type="Proteomes" id="UP000007801"/>
    </source>
</evidence>
<dbReference type="Proteomes" id="UP000007801">
    <property type="component" value="Unassembled WGS sequence"/>
</dbReference>
<proteinExistence type="predicted"/>
<dbReference type="KEGG" id="dan:26515070"/>
<protein>
    <submittedName>
        <fullName evidence="2">Uncharacterized protein</fullName>
    </submittedName>
</protein>
<feature type="transmembrane region" description="Helical" evidence="1">
    <location>
        <begin position="132"/>
        <end position="163"/>
    </location>
</feature>
<sequence>MVLMESYFFCASVRLGVLVICAVAALKSIAIMWIIFTDGTRFLFAVIQIFENYYKANSIAQNYINWVEQYPKELMMFFQLYSFCHVMSCVIAAYGAYKLKRYHVIPLAIFEFTYTVQVVVINIFSLRIVRRIVPLVTLILLTICSTFYALLVAYDTLALVAFIQIMQLVRSERYVRLYGNDPLNPILDRITHLEFREGSPNPINPKPIIIYVMPKAGQKLWDKQPKKWWQAERNGPQVRKKSLVQEISADYFQREELVSKVLLRNALNGDYWNPKKVTSQKI</sequence>
<name>A0A0P8XFJ7_DROAN</name>
<dbReference type="GeneID" id="26515070"/>
<dbReference type="EMBL" id="CH902620">
    <property type="protein sequence ID" value="KPU73695.1"/>
    <property type="molecule type" value="Genomic_DNA"/>
</dbReference>
<keyword evidence="1" id="KW-0472">Membrane</keyword>
<feature type="transmembrane region" description="Helical" evidence="1">
    <location>
        <begin position="74"/>
        <end position="97"/>
    </location>
</feature>